<reference evidence="8" key="2">
    <citation type="submission" date="2025-09" db="UniProtKB">
        <authorList>
            <consortium name="Ensembl"/>
        </authorList>
    </citation>
    <scope>IDENTIFICATION</scope>
</reference>
<sequence length="155" mass="18299">REPNRGTKRTREDEEEELKTRHKPVASRERGRYREEEPPAAEESEDEKKKLLHIIERGEEEEEEEEPLDESSVKKMILTFEKRSYKNQELRIKFPDNPEKPLIYYLPIYHLSLFSLPPSLPIYHLSIYISSAYHLSQGSSNLASLRLVAFNSQRS</sequence>
<evidence type="ECO:0000256" key="2">
    <source>
        <dbReference type="ARBA" id="ARBA00022553"/>
    </source>
</evidence>
<dbReference type="Ensembl" id="ENSPTXT00000022921.1">
    <property type="protein sequence ID" value="ENSPTXP00000022242.1"/>
    <property type="gene ID" value="ENSPTXG00000015383.1"/>
</dbReference>
<proteinExistence type="predicted"/>
<keyword evidence="2" id="KW-0597">Phosphoprotein</keyword>
<name>A0A670ZHE7_PSETE</name>
<keyword evidence="5" id="KW-0539">Nucleus</keyword>
<organism evidence="8 9">
    <name type="scientific">Pseudonaja textilis</name>
    <name type="common">Eastern brown snake</name>
    <dbReference type="NCBI Taxonomy" id="8673"/>
    <lineage>
        <taxon>Eukaryota</taxon>
        <taxon>Metazoa</taxon>
        <taxon>Chordata</taxon>
        <taxon>Craniata</taxon>
        <taxon>Vertebrata</taxon>
        <taxon>Euteleostomi</taxon>
        <taxon>Lepidosauria</taxon>
        <taxon>Squamata</taxon>
        <taxon>Bifurcata</taxon>
        <taxon>Unidentata</taxon>
        <taxon>Episquamata</taxon>
        <taxon>Toxicofera</taxon>
        <taxon>Serpentes</taxon>
        <taxon>Colubroidea</taxon>
        <taxon>Elapidae</taxon>
        <taxon>Hydrophiinae</taxon>
        <taxon>Pseudonaja</taxon>
    </lineage>
</organism>
<evidence type="ECO:0000256" key="6">
    <source>
        <dbReference type="SAM" id="MobiDB-lite"/>
    </source>
</evidence>
<evidence type="ECO:0000256" key="3">
    <source>
        <dbReference type="ARBA" id="ARBA00022737"/>
    </source>
</evidence>
<feature type="compositionally biased region" description="Basic and acidic residues" evidence="6">
    <location>
        <begin position="46"/>
        <end position="57"/>
    </location>
</feature>
<keyword evidence="9" id="KW-1185">Reference proteome</keyword>
<dbReference type="AlphaFoldDB" id="A0A670ZHE7"/>
<evidence type="ECO:0000256" key="4">
    <source>
        <dbReference type="ARBA" id="ARBA00023054"/>
    </source>
</evidence>
<feature type="domain" description="Beta-catenin-like protein 1 N-terminal" evidence="7">
    <location>
        <begin position="44"/>
        <end position="132"/>
    </location>
</feature>
<dbReference type="Proteomes" id="UP000472273">
    <property type="component" value="Unplaced"/>
</dbReference>
<keyword evidence="4" id="KW-0175">Coiled coil</keyword>
<dbReference type="Gene3D" id="1.25.10.10">
    <property type="entry name" value="Leucine-rich Repeat Variant"/>
    <property type="match status" value="1"/>
</dbReference>
<evidence type="ECO:0000313" key="8">
    <source>
        <dbReference type="Ensembl" id="ENSPTXP00000022242.1"/>
    </source>
</evidence>
<evidence type="ECO:0000256" key="5">
    <source>
        <dbReference type="ARBA" id="ARBA00023242"/>
    </source>
</evidence>
<feature type="compositionally biased region" description="Basic and acidic residues" evidence="6">
    <location>
        <begin position="1"/>
        <end position="12"/>
    </location>
</feature>
<feature type="compositionally biased region" description="Acidic residues" evidence="6">
    <location>
        <begin position="58"/>
        <end position="69"/>
    </location>
</feature>
<comment type="subcellular location">
    <subcellularLocation>
        <location evidence="1">Nucleus</location>
    </subcellularLocation>
</comment>
<dbReference type="PANTHER" id="PTHR14978:SF0">
    <property type="entry name" value="BETA-CATENIN-LIKE PROTEIN 1"/>
    <property type="match status" value="1"/>
</dbReference>
<protein>
    <recommendedName>
        <fullName evidence="7">Beta-catenin-like protein 1 N-terminal domain-containing protein</fullName>
    </recommendedName>
</protein>
<dbReference type="PANTHER" id="PTHR14978">
    <property type="entry name" value="BETA-CATENIN-LIKE PROTEIN 1 NUCLEAR ASSOCIATED PROTEIN"/>
    <property type="match status" value="1"/>
</dbReference>
<dbReference type="InterPro" id="IPR011989">
    <property type="entry name" value="ARM-like"/>
</dbReference>
<evidence type="ECO:0000259" key="7">
    <source>
        <dbReference type="SMART" id="SM01156"/>
    </source>
</evidence>
<accession>A0A670ZHE7</accession>
<reference evidence="8" key="1">
    <citation type="submission" date="2025-08" db="UniProtKB">
        <authorList>
            <consortium name="Ensembl"/>
        </authorList>
    </citation>
    <scope>IDENTIFICATION</scope>
</reference>
<dbReference type="InterPro" id="IPR039678">
    <property type="entry name" value="CTNNBL1"/>
</dbReference>
<dbReference type="SMART" id="SM01156">
    <property type="entry name" value="DUF1716"/>
    <property type="match status" value="1"/>
</dbReference>
<feature type="region of interest" description="Disordered" evidence="6">
    <location>
        <begin position="1"/>
        <end position="72"/>
    </location>
</feature>
<dbReference type="GO" id="GO:0005681">
    <property type="term" value="C:spliceosomal complex"/>
    <property type="evidence" value="ECO:0007669"/>
    <property type="project" value="TreeGrafter"/>
</dbReference>
<feature type="compositionally biased region" description="Basic and acidic residues" evidence="6">
    <location>
        <begin position="26"/>
        <end position="37"/>
    </location>
</feature>
<evidence type="ECO:0000256" key="1">
    <source>
        <dbReference type="ARBA" id="ARBA00004123"/>
    </source>
</evidence>
<evidence type="ECO:0000313" key="9">
    <source>
        <dbReference type="Proteomes" id="UP000472273"/>
    </source>
</evidence>
<dbReference type="Pfam" id="PF08216">
    <property type="entry name" value="CTNNBL"/>
    <property type="match status" value="1"/>
</dbReference>
<keyword evidence="3" id="KW-0677">Repeat</keyword>
<dbReference type="InterPro" id="IPR013180">
    <property type="entry name" value="CTNNBL1_N"/>
</dbReference>